<feature type="transmembrane region" description="Helical" evidence="2">
    <location>
        <begin position="120"/>
        <end position="138"/>
    </location>
</feature>
<dbReference type="STRING" id="1802669.A2746_01475"/>
<keyword evidence="2" id="KW-1133">Transmembrane helix</keyword>
<feature type="transmembrane region" description="Helical" evidence="2">
    <location>
        <begin position="86"/>
        <end position="108"/>
    </location>
</feature>
<evidence type="ECO:0000313" key="3">
    <source>
        <dbReference type="EMBL" id="OGN04241.1"/>
    </source>
</evidence>
<feature type="region of interest" description="Disordered" evidence="1">
    <location>
        <begin position="1"/>
        <end position="24"/>
    </location>
</feature>
<organism evidence="3 4">
    <name type="scientific">Candidatus Yanofskybacteria bacterium RIFCSPHIGHO2_01_FULL_44_22</name>
    <dbReference type="NCBI Taxonomy" id="1802669"/>
    <lineage>
        <taxon>Bacteria</taxon>
        <taxon>Candidatus Yanofskyibacteriota</taxon>
    </lineage>
</organism>
<evidence type="ECO:0000256" key="1">
    <source>
        <dbReference type="SAM" id="MobiDB-lite"/>
    </source>
</evidence>
<dbReference type="AlphaFoldDB" id="A0A1F8ETR5"/>
<name>A0A1F8ETR5_9BACT</name>
<feature type="region of interest" description="Disordered" evidence="1">
    <location>
        <begin position="217"/>
        <end position="239"/>
    </location>
</feature>
<dbReference type="EMBL" id="MGJJ01000026">
    <property type="protein sequence ID" value="OGN04241.1"/>
    <property type="molecule type" value="Genomic_DNA"/>
</dbReference>
<evidence type="ECO:0008006" key="5">
    <source>
        <dbReference type="Google" id="ProtNLM"/>
    </source>
</evidence>
<evidence type="ECO:0000256" key="2">
    <source>
        <dbReference type="SAM" id="Phobius"/>
    </source>
</evidence>
<sequence>METLNQESEAATFESPMASSPLPEKTGFMKELGKALKIIRLDGDTIASVSQSEPALKYGLVFMFLPNILLFILVLLSGAYLGFVSLLVSLGQTFLVISLSFLIARFLFKGRGRLGQFFRPAAYSFAFLFLTPIMVLIYAPLPAIAGLLAAATALLGLWNIIVLSKTLKYTQGIGLGKSAASVLLALLVLSLGLSAPQKAITEHDLEVRAPVVERQNGGQTGLENSFAAPQPRQEESPTWDDVNRETVMGGMSTRVMNQISNGIWSGNYYNPAVP</sequence>
<dbReference type="Proteomes" id="UP000177419">
    <property type="component" value="Unassembled WGS sequence"/>
</dbReference>
<protein>
    <recommendedName>
        <fullName evidence="5">Yip1 domain-containing protein</fullName>
    </recommendedName>
</protein>
<gene>
    <name evidence="3" type="ORF">A2746_01475</name>
</gene>
<proteinExistence type="predicted"/>
<feature type="transmembrane region" description="Helical" evidence="2">
    <location>
        <begin position="144"/>
        <end position="163"/>
    </location>
</feature>
<comment type="caution">
    <text evidence="3">The sequence shown here is derived from an EMBL/GenBank/DDBJ whole genome shotgun (WGS) entry which is preliminary data.</text>
</comment>
<evidence type="ECO:0000313" key="4">
    <source>
        <dbReference type="Proteomes" id="UP000177419"/>
    </source>
</evidence>
<keyword evidence="2" id="KW-0472">Membrane</keyword>
<feature type="transmembrane region" description="Helical" evidence="2">
    <location>
        <begin position="58"/>
        <end position="80"/>
    </location>
</feature>
<keyword evidence="2" id="KW-0812">Transmembrane</keyword>
<accession>A0A1F8ETR5</accession>
<reference evidence="3 4" key="1">
    <citation type="journal article" date="2016" name="Nat. Commun.">
        <title>Thousands of microbial genomes shed light on interconnected biogeochemical processes in an aquifer system.</title>
        <authorList>
            <person name="Anantharaman K."/>
            <person name="Brown C.T."/>
            <person name="Hug L.A."/>
            <person name="Sharon I."/>
            <person name="Castelle C.J."/>
            <person name="Probst A.J."/>
            <person name="Thomas B.C."/>
            <person name="Singh A."/>
            <person name="Wilkins M.J."/>
            <person name="Karaoz U."/>
            <person name="Brodie E.L."/>
            <person name="Williams K.H."/>
            <person name="Hubbard S.S."/>
            <person name="Banfield J.F."/>
        </authorList>
    </citation>
    <scope>NUCLEOTIDE SEQUENCE [LARGE SCALE GENOMIC DNA]</scope>
</reference>